<feature type="compositionally biased region" description="Polar residues" evidence="1">
    <location>
        <begin position="1"/>
        <end position="11"/>
    </location>
</feature>
<dbReference type="EMBL" id="OU896718">
    <property type="protein sequence ID" value="CAH1119184.1"/>
    <property type="molecule type" value="Genomic_DNA"/>
</dbReference>
<organism evidence="3 4">
    <name type="scientific">Phaedon cochleariae</name>
    <name type="common">Mustard beetle</name>
    <dbReference type="NCBI Taxonomy" id="80249"/>
    <lineage>
        <taxon>Eukaryota</taxon>
        <taxon>Metazoa</taxon>
        <taxon>Ecdysozoa</taxon>
        <taxon>Arthropoda</taxon>
        <taxon>Hexapoda</taxon>
        <taxon>Insecta</taxon>
        <taxon>Pterygota</taxon>
        <taxon>Neoptera</taxon>
        <taxon>Endopterygota</taxon>
        <taxon>Coleoptera</taxon>
        <taxon>Polyphaga</taxon>
        <taxon>Cucujiformia</taxon>
        <taxon>Chrysomeloidea</taxon>
        <taxon>Chrysomelidae</taxon>
        <taxon>Chrysomelinae</taxon>
        <taxon>Chrysomelini</taxon>
        <taxon>Phaedon</taxon>
    </lineage>
</organism>
<keyword evidence="4" id="KW-1185">Reference proteome</keyword>
<keyword evidence="2" id="KW-0472">Membrane</keyword>
<feature type="compositionally biased region" description="Polar residues" evidence="1">
    <location>
        <begin position="231"/>
        <end position="240"/>
    </location>
</feature>
<reference evidence="3" key="2">
    <citation type="submission" date="2022-10" db="EMBL/GenBank/DDBJ databases">
        <authorList>
            <consortium name="ENA_rothamsted_submissions"/>
            <consortium name="culmorum"/>
            <person name="King R."/>
        </authorList>
    </citation>
    <scope>NUCLEOTIDE SEQUENCE</scope>
</reference>
<evidence type="ECO:0000313" key="3">
    <source>
        <dbReference type="EMBL" id="CAH1119184.1"/>
    </source>
</evidence>
<feature type="region of interest" description="Disordered" evidence="1">
    <location>
        <begin position="154"/>
        <end position="255"/>
    </location>
</feature>
<name>A0A9P0GPI1_PHACE</name>
<dbReference type="Proteomes" id="UP001153737">
    <property type="component" value="Chromosome 12"/>
</dbReference>
<feature type="compositionally biased region" description="Basic and acidic residues" evidence="1">
    <location>
        <begin position="165"/>
        <end position="185"/>
    </location>
</feature>
<evidence type="ECO:0000256" key="1">
    <source>
        <dbReference type="SAM" id="MobiDB-lite"/>
    </source>
</evidence>
<evidence type="ECO:0000256" key="2">
    <source>
        <dbReference type="SAM" id="Phobius"/>
    </source>
</evidence>
<dbReference type="GO" id="GO:0005886">
    <property type="term" value="C:plasma membrane"/>
    <property type="evidence" value="ECO:0007669"/>
    <property type="project" value="TreeGrafter"/>
</dbReference>
<evidence type="ECO:0000313" key="4">
    <source>
        <dbReference type="Proteomes" id="UP001153737"/>
    </source>
</evidence>
<proteinExistence type="predicted"/>
<dbReference type="AlphaFoldDB" id="A0A9P0GPI1"/>
<dbReference type="GO" id="GO:0072659">
    <property type="term" value="P:protein localization to plasma membrane"/>
    <property type="evidence" value="ECO:0007669"/>
    <property type="project" value="TreeGrafter"/>
</dbReference>
<keyword evidence="2" id="KW-0812">Transmembrane</keyword>
<keyword evidence="2" id="KW-1133">Transmembrane helix</keyword>
<dbReference type="InterPro" id="IPR051851">
    <property type="entry name" value="EFR3_Homologs"/>
</dbReference>
<feature type="compositionally biased region" description="Basic and acidic residues" evidence="1">
    <location>
        <begin position="194"/>
        <end position="220"/>
    </location>
</feature>
<dbReference type="PANTHER" id="PTHR12444:SF9">
    <property type="entry name" value="AGAP013133-PA"/>
    <property type="match status" value="1"/>
</dbReference>
<feature type="region of interest" description="Disordered" evidence="1">
    <location>
        <begin position="1"/>
        <end position="57"/>
    </location>
</feature>
<feature type="transmembrane region" description="Helical" evidence="2">
    <location>
        <begin position="710"/>
        <end position="731"/>
    </location>
</feature>
<reference evidence="3" key="1">
    <citation type="submission" date="2022-01" db="EMBL/GenBank/DDBJ databases">
        <authorList>
            <person name="King R."/>
        </authorList>
    </citation>
    <scope>NUCLEOTIDE SEQUENCE</scope>
</reference>
<dbReference type="OrthoDB" id="7765283at2759"/>
<protein>
    <submittedName>
        <fullName evidence="3">Uncharacterized protein</fullName>
    </submittedName>
</protein>
<dbReference type="PANTHER" id="PTHR12444">
    <property type="entry name" value="PROTEIN EFR3 HOMOLOG CMP44E"/>
    <property type="match status" value="1"/>
</dbReference>
<sequence>MNPNSESTSNIFMLDDKNKDEGSGSLKDVLKQYDASIEQKPSNEENEDIVIPTDNKQIDVEENIANVDARDDKNKDDGSASLRNALKQYDALIDQRPSNENNEEIFIPTDNDQIDVEENIADARDDVNAGSETDANIESIADVKLADDLDDAVVNDKNDYSNSKDSTDANADIKSEVVAGDDKDPASTTMVDNARSDADSSDEKEPRKRSRVEESEKDNLENIQVEDESQQRPSTENNLKSPDKHENISEEESSGSLESEINICISDTKLQDLRQKKSLKVKIQKLFGFHQSMTQREFDSQIQILYKCCLKSVRDLHELHLRRITGMEILDDLISRAKPTFLSIAHVIHITWSIMSCLHHFQLRLRTVSGGLVAWTRRRTAERCMASYSKLIRIFRPEMHRIILNAIITFYREGKLWQIEFACTELIVQLLEVYKYAEEGIEDMLYTIETSTLVNVHEAKYIVQVLYEILKKIRWKRMSEYLMKKFLSMLESSILPKSTDNYNYSPLRKGLEICLINTIGNLYTRDLIKLLYLILKKMNAKQIDEETLLCFGNVAVYAAKKYRIKSLRATILKGPLPLIFNLFKAKNSLLMLLATRIWQNLIDRNNNAIIFLTPKIFFQDCNYALNIKKCLEEDKAFFKSVRHLVYQISLNNFFNAQNRMGIENSFQAVALTLVEIPCGYTASCFITVAMTLQEYAFSITKDDLVRSHHLHATILSLLTLICYIHNAVVFYDYVNTVMERRAEWAPHLNPPLKTHYEYAQHHILWNKPELFFEDWEASYGLWKCFRVKKKPIQLERPE</sequence>
<gene>
    <name evidence="3" type="ORF">PHAECO_LOCUS3355</name>
</gene>
<accession>A0A9P0GPI1</accession>